<dbReference type="PANTHER" id="PTHR24421">
    <property type="entry name" value="NITRATE/NITRITE SENSOR PROTEIN NARX-RELATED"/>
    <property type="match status" value="1"/>
</dbReference>
<dbReference type="GO" id="GO:0000155">
    <property type="term" value="F:phosphorelay sensor kinase activity"/>
    <property type="evidence" value="ECO:0007669"/>
    <property type="project" value="InterPro"/>
</dbReference>
<reference evidence="6 7" key="1">
    <citation type="submission" date="2013-09" db="EMBL/GenBank/DDBJ databases">
        <title>Complete genome sequence of Corynebacterium doosanense CAU 212(T) (=DSM 45436(T)), isolated from activated sludge.</title>
        <authorList>
            <person name="Schaffert L."/>
            <person name="Albersmeier A."/>
            <person name="Kalinowski J."/>
            <person name="Ruckert C."/>
        </authorList>
    </citation>
    <scope>NUCLEOTIDE SEQUENCE [LARGE SCALE GENOMIC DNA]</scope>
    <source>
        <strain evidence="6 7">CAU 212</strain>
    </source>
</reference>
<evidence type="ECO:0000313" key="7">
    <source>
        <dbReference type="Proteomes" id="UP000029914"/>
    </source>
</evidence>
<keyword evidence="4" id="KW-0812">Transmembrane</keyword>
<dbReference type="GO" id="GO:0016020">
    <property type="term" value="C:membrane"/>
    <property type="evidence" value="ECO:0007669"/>
    <property type="project" value="InterPro"/>
</dbReference>
<organism evidence="6 7">
    <name type="scientific">Corynebacterium doosanense CAU 212 = DSM 45436</name>
    <dbReference type="NCBI Taxonomy" id="558173"/>
    <lineage>
        <taxon>Bacteria</taxon>
        <taxon>Bacillati</taxon>
        <taxon>Actinomycetota</taxon>
        <taxon>Actinomycetes</taxon>
        <taxon>Mycobacteriales</taxon>
        <taxon>Corynebacteriaceae</taxon>
        <taxon>Corynebacterium</taxon>
    </lineage>
</organism>
<dbReference type="Pfam" id="PF07730">
    <property type="entry name" value="HisKA_3"/>
    <property type="match status" value="1"/>
</dbReference>
<dbReference type="STRING" id="558173.CDOO_04295"/>
<dbReference type="GO" id="GO:0046983">
    <property type="term" value="F:protein dimerization activity"/>
    <property type="evidence" value="ECO:0007669"/>
    <property type="project" value="InterPro"/>
</dbReference>
<dbReference type="Gene3D" id="1.20.5.1930">
    <property type="match status" value="1"/>
</dbReference>
<feature type="domain" description="Signal transduction histidine kinase subgroup 3 dimerisation and phosphoacceptor" evidence="5">
    <location>
        <begin position="188"/>
        <end position="254"/>
    </location>
</feature>
<dbReference type="HOGENOM" id="CLU_000445_20_15_11"/>
<name>A0A097IJE3_9CORY</name>
<evidence type="ECO:0000313" key="6">
    <source>
        <dbReference type="EMBL" id="AIT62239.1"/>
    </source>
</evidence>
<sequence>MGASPPAIGPLLLDFFFASALTLYFGVVLSPLRPQNWVMAGAVAGSLLVLAWALWRWRPTGFTAWVFAAVSIASFFACDNPMAFALQWVTLIVLAQGVGRLAAGVYGAVLAAIPVAVHVISQSGLPRIVLEGTAATLLVVSGLAFAFLMERAHTLGRQRDQMLAQLTAANERLQHSLRDSRTLALAQERERIAAALHDGLGHRLTTLGLSLDYATRVLTSDPDAAHTELTRAREDTSAALADMRATVRAMVPAVLTPGGIGESLDSLAASFSGPTLDVTCGSTDLTDMSDLSEEDNVRLLRFAQEALTNVVRHSGADAAQLRLDGRSLTVCDNGTGNDRPPSFGLVHREGRIDAEPHGGIDGGFPVTYTLPERS</sequence>
<dbReference type="Proteomes" id="UP000029914">
    <property type="component" value="Chromosome"/>
</dbReference>
<proteinExistence type="predicted"/>
<keyword evidence="3" id="KW-0902">Two-component regulatory system</keyword>
<feature type="transmembrane region" description="Helical" evidence="4">
    <location>
        <begin position="61"/>
        <end position="78"/>
    </location>
</feature>
<dbReference type="InterPro" id="IPR036890">
    <property type="entry name" value="HATPase_C_sf"/>
</dbReference>
<dbReference type="eggNOG" id="COG4585">
    <property type="taxonomic scope" value="Bacteria"/>
</dbReference>
<dbReference type="EMBL" id="CP006764">
    <property type="protein sequence ID" value="AIT62239.1"/>
    <property type="molecule type" value="Genomic_DNA"/>
</dbReference>
<keyword evidence="1" id="KW-0808">Transferase</keyword>
<dbReference type="InterPro" id="IPR050482">
    <property type="entry name" value="Sensor_HK_TwoCompSys"/>
</dbReference>
<keyword evidence="4" id="KW-0472">Membrane</keyword>
<evidence type="ECO:0000259" key="5">
    <source>
        <dbReference type="Pfam" id="PF07730"/>
    </source>
</evidence>
<evidence type="ECO:0000256" key="2">
    <source>
        <dbReference type="ARBA" id="ARBA00022777"/>
    </source>
</evidence>
<evidence type="ECO:0000256" key="3">
    <source>
        <dbReference type="ARBA" id="ARBA00023012"/>
    </source>
</evidence>
<accession>A0A097IJE3</accession>
<feature type="transmembrane region" description="Helical" evidence="4">
    <location>
        <begin position="90"/>
        <end position="116"/>
    </location>
</feature>
<gene>
    <name evidence="6" type="ORF">CDOO_04295</name>
</gene>
<evidence type="ECO:0000256" key="4">
    <source>
        <dbReference type="SAM" id="Phobius"/>
    </source>
</evidence>
<dbReference type="KEGG" id="cdo:CDOO_04295"/>
<feature type="transmembrane region" description="Helical" evidence="4">
    <location>
        <begin position="37"/>
        <end position="55"/>
    </location>
</feature>
<feature type="transmembrane region" description="Helical" evidence="4">
    <location>
        <begin position="128"/>
        <end position="149"/>
    </location>
</feature>
<keyword evidence="7" id="KW-1185">Reference proteome</keyword>
<dbReference type="CDD" id="cd16917">
    <property type="entry name" value="HATPase_UhpB-NarQ-NarX-like"/>
    <property type="match status" value="1"/>
</dbReference>
<dbReference type="InterPro" id="IPR011712">
    <property type="entry name" value="Sig_transdc_His_kin_sub3_dim/P"/>
</dbReference>
<dbReference type="Gene3D" id="3.30.565.10">
    <property type="entry name" value="Histidine kinase-like ATPase, C-terminal domain"/>
    <property type="match status" value="1"/>
</dbReference>
<evidence type="ECO:0000256" key="1">
    <source>
        <dbReference type="ARBA" id="ARBA00022679"/>
    </source>
</evidence>
<dbReference type="AlphaFoldDB" id="A0A097IJE3"/>
<keyword evidence="4" id="KW-1133">Transmembrane helix</keyword>
<protein>
    <recommendedName>
        <fullName evidence="5">Signal transduction histidine kinase subgroup 3 dimerisation and phosphoacceptor domain-containing protein</fullName>
    </recommendedName>
</protein>
<keyword evidence="2" id="KW-0418">Kinase</keyword>
<feature type="transmembrane region" description="Helical" evidence="4">
    <location>
        <begin position="12"/>
        <end position="30"/>
    </location>
</feature>